<dbReference type="InterPro" id="IPR027417">
    <property type="entry name" value="P-loop_NTPase"/>
</dbReference>
<accession>A0A3B1BE61</accession>
<dbReference type="AlphaFoldDB" id="A0A3B1BE61"/>
<proteinExistence type="inferred from homology"/>
<dbReference type="HAMAP" id="MF_00376">
    <property type="entry name" value="Dephospho_CoA_kinase"/>
    <property type="match status" value="1"/>
</dbReference>
<dbReference type="GO" id="GO:0015937">
    <property type="term" value="P:coenzyme A biosynthetic process"/>
    <property type="evidence" value="ECO:0007669"/>
    <property type="project" value="InterPro"/>
</dbReference>
<dbReference type="PROSITE" id="PS51219">
    <property type="entry name" value="DPCK"/>
    <property type="match status" value="1"/>
</dbReference>
<dbReference type="EC" id="2.7.1.24" evidence="3"/>
<keyword evidence="1" id="KW-0547">Nucleotide-binding</keyword>
<organism evidence="3">
    <name type="scientific">hydrothermal vent metagenome</name>
    <dbReference type="NCBI Taxonomy" id="652676"/>
    <lineage>
        <taxon>unclassified sequences</taxon>
        <taxon>metagenomes</taxon>
        <taxon>ecological metagenomes</taxon>
    </lineage>
</organism>
<protein>
    <submittedName>
        <fullName evidence="3">Dephospho-CoA kinase</fullName>
        <ecNumber evidence="3">2.7.1.24</ecNumber>
    </submittedName>
</protein>
<keyword evidence="3" id="KW-0418">Kinase</keyword>
<dbReference type="PANTHER" id="PTHR10695:SF46">
    <property type="entry name" value="BIFUNCTIONAL COENZYME A SYNTHASE-RELATED"/>
    <property type="match status" value="1"/>
</dbReference>
<gene>
    <name evidence="3" type="ORF">MNBD_ALPHA03-248</name>
</gene>
<dbReference type="SUPFAM" id="SSF52540">
    <property type="entry name" value="P-loop containing nucleoside triphosphate hydrolases"/>
    <property type="match status" value="1"/>
</dbReference>
<dbReference type="GO" id="GO:0005524">
    <property type="term" value="F:ATP binding"/>
    <property type="evidence" value="ECO:0007669"/>
    <property type="project" value="UniProtKB-KW"/>
</dbReference>
<name>A0A3B1BE61_9ZZZZ</name>
<dbReference type="EMBL" id="UOFW01000244">
    <property type="protein sequence ID" value="VAX08700.1"/>
    <property type="molecule type" value="Genomic_DNA"/>
</dbReference>
<sequence length="204" mass="22476">MTQDKIIVIGLTGSIGMGKSETAKMFERAQIPVFDSDGAVHILMGKDGAAVPLVGGLFPNAMTPNGIDRKVLGARVFDDPAALKQLESILHPMVSDRRQVFFDQARAEGHGLVVMDVPLLFETGGEKQCDFTVVVSAPAALQRRRVLSRPGMTLQKFENILAQQMPDEEKRRRADFIVQSDRGISYAEDQVAKIIKEIRAKKDK</sequence>
<evidence type="ECO:0000313" key="3">
    <source>
        <dbReference type="EMBL" id="VAX08700.1"/>
    </source>
</evidence>
<evidence type="ECO:0000256" key="2">
    <source>
        <dbReference type="ARBA" id="ARBA00022840"/>
    </source>
</evidence>
<dbReference type="NCBIfam" id="TIGR00152">
    <property type="entry name" value="dephospho-CoA kinase"/>
    <property type="match status" value="1"/>
</dbReference>
<dbReference type="InterPro" id="IPR001977">
    <property type="entry name" value="Depp_CoAkinase"/>
</dbReference>
<keyword evidence="2" id="KW-0067">ATP-binding</keyword>
<reference evidence="3" key="1">
    <citation type="submission" date="2018-06" db="EMBL/GenBank/DDBJ databases">
        <authorList>
            <person name="Zhirakovskaya E."/>
        </authorList>
    </citation>
    <scope>NUCLEOTIDE SEQUENCE</scope>
</reference>
<dbReference type="Gene3D" id="3.40.50.300">
    <property type="entry name" value="P-loop containing nucleotide triphosphate hydrolases"/>
    <property type="match status" value="1"/>
</dbReference>
<evidence type="ECO:0000256" key="1">
    <source>
        <dbReference type="ARBA" id="ARBA00022741"/>
    </source>
</evidence>
<keyword evidence="3" id="KW-0808">Transferase</keyword>
<dbReference type="GO" id="GO:0004140">
    <property type="term" value="F:dephospho-CoA kinase activity"/>
    <property type="evidence" value="ECO:0007669"/>
    <property type="project" value="UniProtKB-EC"/>
</dbReference>
<dbReference type="PANTHER" id="PTHR10695">
    <property type="entry name" value="DEPHOSPHO-COA KINASE-RELATED"/>
    <property type="match status" value="1"/>
</dbReference>
<dbReference type="CDD" id="cd02022">
    <property type="entry name" value="DPCK"/>
    <property type="match status" value="1"/>
</dbReference>
<dbReference type="Pfam" id="PF01121">
    <property type="entry name" value="CoaE"/>
    <property type="match status" value="1"/>
</dbReference>